<comment type="caution">
    <text evidence="1">The sequence shown here is derived from an EMBL/GenBank/DDBJ whole genome shotgun (WGS) entry which is preliminary data.</text>
</comment>
<dbReference type="EMBL" id="PKSG01000489">
    <property type="protein sequence ID" value="POR34771.1"/>
    <property type="molecule type" value="Genomic_DNA"/>
</dbReference>
<evidence type="ECO:0000313" key="2">
    <source>
        <dbReference type="Proteomes" id="UP000237481"/>
    </source>
</evidence>
<dbReference type="STRING" id="94208.A0A2S4KX77"/>
<accession>A0A2S4KX77</accession>
<keyword evidence="2" id="KW-1185">Reference proteome</keyword>
<dbReference type="AlphaFoldDB" id="A0A2S4KX77"/>
<protein>
    <submittedName>
        <fullName evidence="1">Uncharacterized protein</fullName>
    </submittedName>
</protein>
<dbReference type="OrthoDB" id="3340390at2759"/>
<reference evidence="1 2" key="1">
    <citation type="submission" date="2018-01" db="EMBL/GenBank/DDBJ databases">
        <title>Harnessing the power of phylogenomics to disentangle the directionality and signatures of interkingdom host jumping in the parasitic fungal genus Tolypocladium.</title>
        <authorList>
            <person name="Quandt C.A."/>
            <person name="Patterson W."/>
            <person name="Spatafora J.W."/>
        </authorList>
    </citation>
    <scope>NUCLEOTIDE SEQUENCE [LARGE SCALE GENOMIC DNA]</scope>
    <source>
        <strain evidence="1 2">NRBC 100945</strain>
    </source>
</reference>
<organism evidence="1 2">
    <name type="scientific">Tolypocladium paradoxum</name>
    <dbReference type="NCBI Taxonomy" id="94208"/>
    <lineage>
        <taxon>Eukaryota</taxon>
        <taxon>Fungi</taxon>
        <taxon>Dikarya</taxon>
        <taxon>Ascomycota</taxon>
        <taxon>Pezizomycotina</taxon>
        <taxon>Sordariomycetes</taxon>
        <taxon>Hypocreomycetidae</taxon>
        <taxon>Hypocreales</taxon>
        <taxon>Ophiocordycipitaceae</taxon>
        <taxon>Tolypocladium</taxon>
    </lineage>
</organism>
<dbReference type="Proteomes" id="UP000237481">
    <property type="component" value="Unassembled WGS sequence"/>
</dbReference>
<evidence type="ECO:0000313" key="1">
    <source>
        <dbReference type="EMBL" id="POR34771.1"/>
    </source>
</evidence>
<sequence length="66" mass="7656">METHPLQRGSFHRFMEAQFACPPTWLDVQCEALKKKFRLIMHDDDDETCIRILQSQIPALGPDSVI</sequence>
<gene>
    <name evidence="1" type="ORF">TPAR_05041</name>
</gene>
<name>A0A2S4KX77_9HYPO</name>
<proteinExistence type="predicted"/>